<name>A0A9D1S433_9FIRM</name>
<dbReference type="Proteomes" id="UP000824123">
    <property type="component" value="Unassembled WGS sequence"/>
</dbReference>
<accession>A0A9D1S433</accession>
<evidence type="ECO:0000313" key="1">
    <source>
        <dbReference type="EMBL" id="HIU45817.1"/>
    </source>
</evidence>
<protein>
    <submittedName>
        <fullName evidence="1">Uncharacterized protein</fullName>
    </submittedName>
</protein>
<organism evidence="1 2">
    <name type="scientific">Candidatus Fimadaptatus faecigallinarum</name>
    <dbReference type="NCBI Taxonomy" id="2840814"/>
    <lineage>
        <taxon>Bacteria</taxon>
        <taxon>Bacillati</taxon>
        <taxon>Bacillota</taxon>
        <taxon>Clostridia</taxon>
        <taxon>Eubacteriales</taxon>
        <taxon>Candidatus Fimadaptatus</taxon>
    </lineage>
</organism>
<gene>
    <name evidence="1" type="ORF">IAC59_00985</name>
</gene>
<dbReference type="AlphaFoldDB" id="A0A9D1S433"/>
<reference evidence="1" key="2">
    <citation type="journal article" date="2021" name="PeerJ">
        <title>Extensive microbial diversity within the chicken gut microbiome revealed by metagenomics and culture.</title>
        <authorList>
            <person name="Gilroy R."/>
            <person name="Ravi A."/>
            <person name="Getino M."/>
            <person name="Pursley I."/>
            <person name="Horton D.L."/>
            <person name="Alikhan N.F."/>
            <person name="Baker D."/>
            <person name="Gharbi K."/>
            <person name="Hall N."/>
            <person name="Watson M."/>
            <person name="Adriaenssens E.M."/>
            <person name="Foster-Nyarko E."/>
            <person name="Jarju S."/>
            <person name="Secka A."/>
            <person name="Antonio M."/>
            <person name="Oren A."/>
            <person name="Chaudhuri R.R."/>
            <person name="La Ragione R."/>
            <person name="Hildebrand F."/>
            <person name="Pallen M.J."/>
        </authorList>
    </citation>
    <scope>NUCLEOTIDE SEQUENCE</scope>
    <source>
        <strain evidence="1">ChiSxjej2B14-8506</strain>
    </source>
</reference>
<comment type="caution">
    <text evidence="1">The sequence shown here is derived from an EMBL/GenBank/DDBJ whole genome shotgun (WGS) entry which is preliminary data.</text>
</comment>
<evidence type="ECO:0000313" key="2">
    <source>
        <dbReference type="Proteomes" id="UP000824123"/>
    </source>
</evidence>
<dbReference type="EMBL" id="DVNK01000006">
    <property type="protein sequence ID" value="HIU45817.1"/>
    <property type="molecule type" value="Genomic_DNA"/>
</dbReference>
<reference evidence="1" key="1">
    <citation type="submission" date="2020-10" db="EMBL/GenBank/DDBJ databases">
        <authorList>
            <person name="Gilroy R."/>
        </authorList>
    </citation>
    <scope>NUCLEOTIDE SEQUENCE</scope>
    <source>
        <strain evidence="1">ChiSxjej2B14-8506</strain>
    </source>
</reference>
<sequence>MSMTDISTRSPETTGEALRVLSQALTASSTAHDDMKSALAIMADTMNSMCLRIEQLERTIAQLTPITPAQARALGTMVRDRSAQLQAQYGLPAQSIRSISAALRKAIQLDAGVRTLTELPRTLYAVYADFIAMWDDYDVMTSIKKRIETKGGREYGQSKP</sequence>
<proteinExistence type="predicted"/>